<organism evidence="3 4">
    <name type="scientific">Neolewinella antarctica</name>
    <dbReference type="NCBI Taxonomy" id="442734"/>
    <lineage>
        <taxon>Bacteria</taxon>
        <taxon>Pseudomonadati</taxon>
        <taxon>Bacteroidota</taxon>
        <taxon>Saprospiria</taxon>
        <taxon>Saprospirales</taxon>
        <taxon>Lewinellaceae</taxon>
        <taxon>Neolewinella</taxon>
    </lineage>
</organism>
<protein>
    <submittedName>
        <fullName evidence="3">Uncharacterized protein</fullName>
    </submittedName>
</protein>
<name>A0ABX0XFM4_9BACT</name>
<reference evidence="3 4" key="1">
    <citation type="submission" date="2020-03" db="EMBL/GenBank/DDBJ databases">
        <title>Genomic Encyclopedia of Type Strains, Phase IV (KMG-IV): sequencing the most valuable type-strain genomes for metagenomic binning, comparative biology and taxonomic classification.</title>
        <authorList>
            <person name="Goeker M."/>
        </authorList>
    </citation>
    <scope>NUCLEOTIDE SEQUENCE [LARGE SCALE GENOMIC DNA]</scope>
    <source>
        <strain evidence="3 4">DSM 105096</strain>
    </source>
</reference>
<evidence type="ECO:0000313" key="3">
    <source>
        <dbReference type="EMBL" id="NJC28120.1"/>
    </source>
</evidence>
<dbReference type="InterPro" id="IPR029018">
    <property type="entry name" value="Hex-like_dom2"/>
</dbReference>
<comment type="caution">
    <text evidence="3">The sequence shown here is derived from an EMBL/GenBank/DDBJ whole genome shotgun (WGS) entry which is preliminary data.</text>
</comment>
<feature type="chain" id="PRO_5046914991" evidence="2">
    <location>
        <begin position="18"/>
        <end position="147"/>
    </location>
</feature>
<keyword evidence="1" id="KW-0378">Hydrolase</keyword>
<evidence type="ECO:0000256" key="2">
    <source>
        <dbReference type="SAM" id="SignalP"/>
    </source>
</evidence>
<proteinExistence type="predicted"/>
<evidence type="ECO:0000313" key="4">
    <source>
        <dbReference type="Proteomes" id="UP000770785"/>
    </source>
</evidence>
<keyword evidence="4" id="KW-1185">Reference proteome</keyword>
<dbReference type="SUPFAM" id="SSF55545">
    <property type="entry name" value="beta-N-acetylhexosaminidase-like domain"/>
    <property type="match status" value="1"/>
</dbReference>
<dbReference type="Gene3D" id="3.30.379.10">
    <property type="entry name" value="Chitobiase/beta-hexosaminidase domain 2-like"/>
    <property type="match status" value="1"/>
</dbReference>
<dbReference type="EMBL" id="JAATJH010000008">
    <property type="protein sequence ID" value="NJC28120.1"/>
    <property type="molecule type" value="Genomic_DNA"/>
</dbReference>
<sequence length="147" mass="15463">MRSLLFVLLAVSCFACGDGAPPPPAMAPLNALPLDPLPFEMSGREGYLWIDPAAKYDLSGADAGAVDYLKSKGYGNIPLTTYVDEELMLPDEAYLLDISPEGITITSPAPVGVLTAAKALVQIIDLSPNTGRGIFLPAGTVLDQPMQ</sequence>
<accession>A0ABX0XFM4</accession>
<feature type="signal peptide" evidence="2">
    <location>
        <begin position="1"/>
        <end position="17"/>
    </location>
</feature>
<gene>
    <name evidence="3" type="ORF">GGR27_003639</name>
</gene>
<keyword evidence="2" id="KW-0732">Signal</keyword>
<dbReference type="Proteomes" id="UP000770785">
    <property type="component" value="Unassembled WGS sequence"/>
</dbReference>
<dbReference type="RefSeq" id="WP_168039833.1">
    <property type="nucleotide sequence ID" value="NZ_JAATJH010000008.1"/>
</dbReference>
<evidence type="ECO:0000256" key="1">
    <source>
        <dbReference type="ARBA" id="ARBA00022801"/>
    </source>
</evidence>